<organism evidence="2 3">
    <name type="scientific">Lysobacter antibioticus</name>
    <dbReference type="NCBI Taxonomy" id="84531"/>
    <lineage>
        <taxon>Bacteria</taxon>
        <taxon>Pseudomonadati</taxon>
        <taxon>Pseudomonadota</taxon>
        <taxon>Gammaproteobacteria</taxon>
        <taxon>Lysobacterales</taxon>
        <taxon>Lysobacteraceae</taxon>
        <taxon>Lysobacter</taxon>
    </lineage>
</organism>
<dbReference type="Proteomes" id="UP000060787">
    <property type="component" value="Chromosome"/>
</dbReference>
<accession>A0A0S2FHB7</accession>
<dbReference type="STRING" id="84531.LA76x_4852"/>
<reference evidence="2 3" key="1">
    <citation type="journal article" date="2015" name="BMC Genomics">
        <title>Comparative genomics and metabolic profiling of the genus Lysobacter.</title>
        <authorList>
            <person name="de Bruijn I."/>
            <person name="Cheng X."/>
            <person name="de Jager V."/>
            <person name="Exposito R.G."/>
            <person name="Watrous J."/>
            <person name="Patel N."/>
            <person name="Postma J."/>
            <person name="Dorrestein P.C."/>
            <person name="Kobayashi D."/>
            <person name="Raaijmakers J.M."/>
        </authorList>
    </citation>
    <scope>NUCLEOTIDE SEQUENCE [LARGE SCALE GENOMIC DNA]</scope>
    <source>
        <strain evidence="2 3">76</strain>
    </source>
</reference>
<dbReference type="KEGG" id="lab:LA76x_4852"/>
<dbReference type="AlphaFoldDB" id="A0A0S2FHB7"/>
<evidence type="ECO:0000313" key="3">
    <source>
        <dbReference type="Proteomes" id="UP000060787"/>
    </source>
</evidence>
<dbReference type="Pfam" id="PF06094">
    <property type="entry name" value="GGACT"/>
    <property type="match status" value="1"/>
</dbReference>
<evidence type="ECO:0000313" key="2">
    <source>
        <dbReference type="EMBL" id="ALN82955.1"/>
    </source>
</evidence>
<name>A0A0S2FHB7_LYSAN</name>
<sequence>MFSYGTLQQTGVQQATFGRLLQGEADALVGYRRTMVKIEDAQVVATSGEAYHPILEASGDPHDRVEGTVFAITAEELAHADAYEVDDYERVQAELASGRRAWVYVKRRD</sequence>
<feature type="domain" description="Gamma-glutamylcyclotransferase AIG2-like" evidence="1">
    <location>
        <begin position="1"/>
        <end position="106"/>
    </location>
</feature>
<dbReference type="EMBL" id="CP011129">
    <property type="protein sequence ID" value="ALN82955.1"/>
    <property type="molecule type" value="Genomic_DNA"/>
</dbReference>
<dbReference type="InterPro" id="IPR009288">
    <property type="entry name" value="AIG2-like_dom"/>
</dbReference>
<dbReference type="InterPro" id="IPR013024">
    <property type="entry name" value="GGCT-like"/>
</dbReference>
<proteinExistence type="predicted"/>
<gene>
    <name evidence="2" type="ORF">LA76x_4852</name>
</gene>
<keyword evidence="3" id="KW-1185">Reference proteome</keyword>
<dbReference type="SUPFAM" id="SSF110857">
    <property type="entry name" value="Gamma-glutamyl cyclotransferase-like"/>
    <property type="match status" value="1"/>
</dbReference>
<dbReference type="CDD" id="cd06661">
    <property type="entry name" value="GGCT_like"/>
    <property type="match status" value="1"/>
</dbReference>
<evidence type="ECO:0000259" key="1">
    <source>
        <dbReference type="Pfam" id="PF06094"/>
    </source>
</evidence>
<dbReference type="Gene3D" id="3.10.490.10">
    <property type="entry name" value="Gamma-glutamyl cyclotransferase-like"/>
    <property type="match status" value="1"/>
</dbReference>
<protein>
    <submittedName>
        <fullName evidence="2">AIG2-like family protein</fullName>
    </submittedName>
</protein>
<dbReference type="PATRIC" id="fig|84531.8.peg.4842"/>
<dbReference type="InterPro" id="IPR036568">
    <property type="entry name" value="GGCT-like_sf"/>
</dbReference>